<feature type="region of interest" description="Disordered" evidence="1">
    <location>
        <begin position="860"/>
        <end position="898"/>
    </location>
</feature>
<dbReference type="AlphaFoldDB" id="A0A9P1CI58"/>
<feature type="compositionally biased region" description="Basic residues" evidence="1">
    <location>
        <begin position="355"/>
        <end position="365"/>
    </location>
</feature>
<feature type="compositionally biased region" description="Basic and acidic residues" evidence="1">
    <location>
        <begin position="366"/>
        <end position="379"/>
    </location>
</feature>
<evidence type="ECO:0000313" key="3">
    <source>
        <dbReference type="EMBL" id="CAL4779158.1"/>
    </source>
</evidence>
<feature type="non-terminal residue" evidence="2">
    <location>
        <position position="1176"/>
    </location>
</feature>
<proteinExistence type="predicted"/>
<keyword evidence="4" id="KW-1185">Reference proteome</keyword>
<comment type="caution">
    <text evidence="2">The sequence shown here is derived from an EMBL/GenBank/DDBJ whole genome shotgun (WGS) entry which is preliminary data.</text>
</comment>
<protein>
    <submittedName>
        <fullName evidence="2">Uncharacterized protein</fullName>
    </submittedName>
</protein>
<feature type="region of interest" description="Disordered" evidence="1">
    <location>
        <begin position="675"/>
        <end position="700"/>
    </location>
</feature>
<feature type="region of interest" description="Disordered" evidence="1">
    <location>
        <begin position="188"/>
        <end position="430"/>
    </location>
</feature>
<feature type="compositionally biased region" description="Acidic residues" evidence="1">
    <location>
        <begin position="872"/>
        <end position="887"/>
    </location>
</feature>
<evidence type="ECO:0000313" key="2">
    <source>
        <dbReference type="EMBL" id="CAI3991846.1"/>
    </source>
</evidence>
<reference evidence="3 4" key="2">
    <citation type="submission" date="2024-05" db="EMBL/GenBank/DDBJ databases">
        <authorList>
            <person name="Chen Y."/>
            <person name="Shah S."/>
            <person name="Dougan E. K."/>
            <person name="Thang M."/>
            <person name="Chan C."/>
        </authorList>
    </citation>
    <scope>NUCLEOTIDE SEQUENCE [LARGE SCALE GENOMIC DNA]</scope>
</reference>
<name>A0A9P1CI58_9DINO</name>
<dbReference type="EMBL" id="CAMXCT030001639">
    <property type="protein sequence ID" value="CAL4779158.1"/>
    <property type="molecule type" value="Genomic_DNA"/>
</dbReference>
<gene>
    <name evidence="2" type="ORF">C1SCF055_LOCUS18716</name>
</gene>
<feature type="region of interest" description="Disordered" evidence="1">
    <location>
        <begin position="511"/>
        <end position="536"/>
    </location>
</feature>
<reference evidence="2" key="1">
    <citation type="submission" date="2022-10" db="EMBL/GenBank/DDBJ databases">
        <authorList>
            <person name="Chen Y."/>
            <person name="Dougan E. K."/>
            <person name="Chan C."/>
            <person name="Rhodes N."/>
            <person name="Thang M."/>
        </authorList>
    </citation>
    <scope>NUCLEOTIDE SEQUENCE</scope>
</reference>
<feature type="compositionally biased region" description="Polar residues" evidence="1">
    <location>
        <begin position="244"/>
        <end position="265"/>
    </location>
</feature>
<feature type="region of interest" description="Disordered" evidence="1">
    <location>
        <begin position="836"/>
        <end position="855"/>
    </location>
</feature>
<evidence type="ECO:0000256" key="1">
    <source>
        <dbReference type="SAM" id="MobiDB-lite"/>
    </source>
</evidence>
<dbReference type="Proteomes" id="UP001152797">
    <property type="component" value="Unassembled WGS sequence"/>
</dbReference>
<sequence length="1176" mass="129184">MAAAAHPSELALDWESCVAIRSRFRRNVSWIQWPVSPAALDTSHAAGNEDGVPTDELDDVPKRPVCTKALELNADALQCMLESYNGSFVDIPLLQGEVQSLYKMMKHDTANPKRDSYCDAWDLRRLYTFSFRRQLDTSKRGQKPRDAKVRKLFCKIAEFRKFWKLQELEWAGGTEQEFQAALAEDDVEYTTENPESPATPAATPSPADTPATTAATPAATPAASPTPAANPDGGPANEMGRASSLVSVASTEPESESVTAVQQQLAALGIDENTLSADQQRELEVEQPPDGVTPSLQHEMRTKQKKGMTRGRKAKKDKKGGKRAKKTGTPKKDGKTAAAAKKAKADSGESIKRSNSGKHKIATLRRMKELSPKKSHPDLDTSPDTESQHKRKAMKKHPAVDNDEVCGKRRKRPASPAPAAPKGKGNTSKVKYETWVEKASGSEGPSTWVQVATKEVTKVHQDRVNKGKTWRYAVLDGQVYGCSNCRFIYNGCSLCRKKTFRGKSAKQVWDEEDGPMVPSAGSEAGGKVAKKAKKSKKGGKKTKGLLVHIFAAWKIFALRQLLRKLMILDAPLVYEAIEVFAGVATLSRCLTFLAMYLVMAKQGVWVLEQPASSIVFRMKRFQQSFDNRSGCVAGVHAPNPEHILGVRVIPLEGVNDMWAAAKKRLEALKAKKVAASDSSTPVTPPPVRGVDKISEPTTKQVQKALPAADATEDEEKDLAAKKQAAMDASLRRICTPKPSSGKLEVSMEIYRQWKAGGAQRKCLLDTLVKAGGNKDVFKKQLEHLQKKSRRHTLNVEKGFYTKEAMKTKLGWSKRDKYENHIREYWVDTATTGKFEDENEESFLDRTSGEGQATSFDMGLPAISQTCHSPGAEPEDSSDQELEEEEDGSSVKTRIPRKGEVEQEHALEAIENVSTVMANILKVQARLDISKDKLAEMNTTESLAISTCIRSHKKVTQFRDQLISLHDELADLKSYFDGQKNISKADDQKVTQLHGLIQKIETETLLKPVKAVRGTPPGEESKANPTAKCKAKAKAGSRKKGPVMEGMKSRKRSGPAAKALAGAVANGATRLSRTGHENRFVNSLSDYGLAAEIPLSFVDVGLKGEKAIAFRFQFIVMKEPSLVAAIPLNDCDKAAFFRFDIFHALHKGFMGDIAANATVCLYDQAVFGDLSFENFCE</sequence>
<feature type="compositionally biased region" description="Basic residues" evidence="1">
    <location>
        <begin position="303"/>
        <end position="329"/>
    </location>
</feature>
<feature type="region of interest" description="Disordered" evidence="1">
    <location>
        <begin position="1031"/>
        <end position="1051"/>
    </location>
</feature>
<dbReference type="EMBL" id="CAMXCT020001639">
    <property type="protein sequence ID" value="CAL1145221.1"/>
    <property type="molecule type" value="Genomic_DNA"/>
</dbReference>
<evidence type="ECO:0000313" key="4">
    <source>
        <dbReference type="Proteomes" id="UP001152797"/>
    </source>
</evidence>
<feature type="compositionally biased region" description="Basic and acidic residues" evidence="1">
    <location>
        <begin position="343"/>
        <end position="352"/>
    </location>
</feature>
<feature type="compositionally biased region" description="Basic residues" evidence="1">
    <location>
        <begin position="1031"/>
        <end position="1040"/>
    </location>
</feature>
<accession>A0A9P1CI58</accession>
<feature type="compositionally biased region" description="Low complexity" evidence="1">
    <location>
        <begin position="190"/>
        <end position="232"/>
    </location>
</feature>
<dbReference type="EMBL" id="CAMXCT010001639">
    <property type="protein sequence ID" value="CAI3991846.1"/>
    <property type="molecule type" value="Genomic_DNA"/>
</dbReference>
<organism evidence="2">
    <name type="scientific">Cladocopium goreaui</name>
    <dbReference type="NCBI Taxonomy" id="2562237"/>
    <lineage>
        <taxon>Eukaryota</taxon>
        <taxon>Sar</taxon>
        <taxon>Alveolata</taxon>
        <taxon>Dinophyceae</taxon>
        <taxon>Suessiales</taxon>
        <taxon>Symbiodiniaceae</taxon>
        <taxon>Cladocopium</taxon>
    </lineage>
</organism>